<feature type="region of interest" description="Disordered" evidence="1">
    <location>
        <begin position="196"/>
        <end position="215"/>
    </location>
</feature>
<dbReference type="GeneID" id="85382190"/>
<feature type="compositionally biased region" description="Polar residues" evidence="1">
    <location>
        <begin position="205"/>
        <end position="214"/>
    </location>
</feature>
<organism evidence="2 3">
    <name type="scientific">Colletotrichum paranaense</name>
    <dbReference type="NCBI Taxonomy" id="1914294"/>
    <lineage>
        <taxon>Eukaryota</taxon>
        <taxon>Fungi</taxon>
        <taxon>Dikarya</taxon>
        <taxon>Ascomycota</taxon>
        <taxon>Pezizomycotina</taxon>
        <taxon>Sordariomycetes</taxon>
        <taxon>Hypocreomycetidae</taxon>
        <taxon>Glomerellales</taxon>
        <taxon>Glomerellaceae</taxon>
        <taxon>Colletotrichum</taxon>
        <taxon>Colletotrichum acutatum species complex</taxon>
    </lineage>
</organism>
<sequence length="312" mass="34217">MSPRTTSRLTNHAIASWPTPPVHGIPHWHGVFAADHSQELEYQQNLIICRFKAQPDESWAFLAADTKHLQPVSSILSTLRPPLRRSMRLCRQCQDLRGWVVSPWLQLSPVQGGGGHIASALHSIRGEAIKTRPLTSLGIAPFTLTGRHMHSICAIFLHGHHPLAVPPEGSPMCHEPDEPANATGIYQAFRRNLGCTTPERENDRTISNMTARTPQMQLQTTMTLSSFEPSSTLELSTFGRSYSRLNQTTVFASPDDRDNPGSSRTSGPPKSPRCGGSNGVLVFGRQAEIRKDSASGVLARRDQAKMPVGLLA</sequence>
<keyword evidence="3" id="KW-1185">Reference proteome</keyword>
<name>A0ABQ9S4C6_9PEZI</name>
<dbReference type="Proteomes" id="UP001241169">
    <property type="component" value="Unassembled WGS sequence"/>
</dbReference>
<protein>
    <submittedName>
        <fullName evidence="2">Uncharacterized protein</fullName>
    </submittedName>
</protein>
<dbReference type="RefSeq" id="XP_060343025.1">
    <property type="nucleotide sequence ID" value="XM_060498291.1"/>
</dbReference>
<evidence type="ECO:0000256" key="1">
    <source>
        <dbReference type="SAM" id="MobiDB-lite"/>
    </source>
</evidence>
<dbReference type="EMBL" id="MOPA01000014">
    <property type="protein sequence ID" value="KAK1523186.1"/>
    <property type="molecule type" value="Genomic_DNA"/>
</dbReference>
<comment type="caution">
    <text evidence="2">The sequence shown here is derived from an EMBL/GenBank/DDBJ whole genome shotgun (WGS) entry which is preliminary data.</text>
</comment>
<evidence type="ECO:0000313" key="3">
    <source>
        <dbReference type="Proteomes" id="UP001241169"/>
    </source>
</evidence>
<accession>A0ABQ9S4C6</accession>
<gene>
    <name evidence="2" type="ORF">CPAR01_14039</name>
</gene>
<evidence type="ECO:0000313" key="2">
    <source>
        <dbReference type="EMBL" id="KAK1523186.1"/>
    </source>
</evidence>
<proteinExistence type="predicted"/>
<reference evidence="2 3" key="1">
    <citation type="submission" date="2016-10" db="EMBL/GenBank/DDBJ databases">
        <title>The genome sequence of Colletotrichum fioriniae PJ7.</title>
        <authorList>
            <person name="Baroncelli R."/>
        </authorList>
    </citation>
    <scope>NUCLEOTIDE SEQUENCE [LARGE SCALE GENOMIC DNA]</scope>
    <source>
        <strain evidence="2 3">IMI 384185</strain>
    </source>
</reference>
<feature type="region of interest" description="Disordered" evidence="1">
    <location>
        <begin position="250"/>
        <end position="278"/>
    </location>
</feature>